<keyword evidence="1" id="KW-0472">Membrane</keyword>
<reference evidence="2 3" key="1">
    <citation type="submission" date="2019-04" db="EMBL/GenBank/DDBJ databases">
        <title>Draft genome sequences for three unisolated Alnus-infective Frankia Sp+ strains, AgTrS, AiOr and AvVan, the first sequenced Frankia strains able to sporulate in-planta.</title>
        <authorList>
            <person name="Bethencourt L."/>
            <person name="Vautrin F."/>
            <person name="Taib N."/>
            <person name="Dubost A."/>
            <person name="Castro-Garcia L."/>
            <person name="Imbaud O."/>
            <person name="Abrouk D."/>
            <person name="Fournier P."/>
            <person name="Briolay J."/>
            <person name="Nguyen A."/>
            <person name="Normand P."/>
            <person name="Fernandez M.P."/>
            <person name="Brochier-Armanet C."/>
            <person name="Herrera-Belaroussi A."/>
        </authorList>
    </citation>
    <scope>NUCLEOTIDE SEQUENCE [LARGE SCALE GENOMIC DNA]</scope>
    <source>
        <strain evidence="2 3">AvVan</strain>
    </source>
</reference>
<dbReference type="EMBL" id="SSXH01000824">
    <property type="protein sequence ID" value="THJ37560.1"/>
    <property type="molecule type" value="Genomic_DNA"/>
</dbReference>
<protein>
    <submittedName>
        <fullName evidence="2">Uncharacterized protein</fullName>
    </submittedName>
</protein>
<evidence type="ECO:0000313" key="2">
    <source>
        <dbReference type="EMBL" id="THJ37560.1"/>
    </source>
</evidence>
<evidence type="ECO:0000256" key="1">
    <source>
        <dbReference type="SAM" id="Phobius"/>
    </source>
</evidence>
<organism evidence="2 3">
    <name type="scientific">Candidatus Frankia alpina</name>
    <dbReference type="NCBI Taxonomy" id="2699483"/>
    <lineage>
        <taxon>Bacteria</taxon>
        <taxon>Bacillati</taxon>
        <taxon>Actinomycetota</taxon>
        <taxon>Actinomycetes</taxon>
        <taxon>Frankiales</taxon>
        <taxon>Frankiaceae</taxon>
        <taxon>Frankia</taxon>
    </lineage>
</organism>
<dbReference type="Proteomes" id="UP000305282">
    <property type="component" value="Unassembled WGS sequence"/>
</dbReference>
<name>A0A4S5BXI6_9ACTN</name>
<sequence>MRYRIETQEYTDSHTIDGVTAEVTGTRRVAVPVLPRDVDALAVRTVVGLVLALTLVSVTWSTVSIA</sequence>
<proteinExistence type="predicted"/>
<feature type="transmembrane region" description="Helical" evidence="1">
    <location>
        <begin position="41"/>
        <end position="63"/>
    </location>
</feature>
<comment type="caution">
    <text evidence="2">The sequence shown here is derived from an EMBL/GenBank/DDBJ whole genome shotgun (WGS) entry which is preliminary data.</text>
</comment>
<keyword evidence="1" id="KW-0812">Transmembrane</keyword>
<evidence type="ECO:0000313" key="3">
    <source>
        <dbReference type="Proteomes" id="UP000305282"/>
    </source>
</evidence>
<keyword evidence="3" id="KW-1185">Reference proteome</keyword>
<accession>A0A4S5BXI6</accession>
<feature type="non-terminal residue" evidence="2">
    <location>
        <position position="66"/>
    </location>
</feature>
<dbReference type="AlphaFoldDB" id="A0A4S5BXI6"/>
<keyword evidence="1" id="KW-1133">Transmembrane helix</keyword>
<gene>
    <name evidence="2" type="ORF">E7Y31_21160</name>
</gene>